<dbReference type="PANTHER" id="PTHR30535:SF34">
    <property type="entry name" value="MOLYBDATE-BINDING PROTEIN MOLA"/>
    <property type="match status" value="1"/>
</dbReference>
<name>A0A2C6DM32_9GAMM</name>
<keyword evidence="4" id="KW-1185">Reference proteome</keyword>
<accession>A0A2C6DM32</accession>
<dbReference type="PROSITE" id="PS50983">
    <property type="entry name" value="FE_B12_PBP"/>
    <property type="match status" value="1"/>
</dbReference>
<comment type="caution">
    <text evidence="3">The sequence shown here is derived from an EMBL/GenBank/DDBJ whole genome shotgun (WGS) entry which is preliminary data.</text>
</comment>
<organism evidence="3 4">
    <name type="scientific">Budvicia aquatica</name>
    <dbReference type="NCBI Taxonomy" id="82979"/>
    <lineage>
        <taxon>Bacteria</taxon>
        <taxon>Pseudomonadati</taxon>
        <taxon>Pseudomonadota</taxon>
        <taxon>Gammaproteobacteria</taxon>
        <taxon>Enterobacterales</taxon>
        <taxon>Budviciaceae</taxon>
        <taxon>Budvicia</taxon>
    </lineage>
</organism>
<evidence type="ECO:0000313" key="4">
    <source>
        <dbReference type="Proteomes" id="UP000224974"/>
    </source>
</evidence>
<evidence type="ECO:0000259" key="2">
    <source>
        <dbReference type="PROSITE" id="PS50983"/>
    </source>
</evidence>
<dbReference type="InterPro" id="IPR050902">
    <property type="entry name" value="ABC_Transporter_SBP"/>
</dbReference>
<evidence type="ECO:0000313" key="3">
    <source>
        <dbReference type="EMBL" id="PHI29814.1"/>
    </source>
</evidence>
<dbReference type="Pfam" id="PF01497">
    <property type="entry name" value="Peripla_BP_2"/>
    <property type="match status" value="1"/>
</dbReference>
<proteinExistence type="predicted"/>
<dbReference type="PANTHER" id="PTHR30535">
    <property type="entry name" value="VITAMIN B12-BINDING PROTEIN"/>
    <property type="match status" value="1"/>
</dbReference>
<sequence>MNKRLLMLFITLIFSISTVYAGEWPKEVTDVLGNKVVLKQKPKRVILASGYSFVALTFVEENPTDILVGWGSELKKLDVETYNLYLKTFPKLADLKVIGSGSGDELSTETILSLSPDLVIFEGWQAQRSQNLIALLNKSGIPVAFIDFYQSPLENTVPSIRVLGQLLDKEQKAEELISFYQTHMDKLTSRLNDPRIQSPSVLLHAYPGVWDCCWSSGSGGIGEYISLFKGLNVGAEKFPTANGGTLSLEYLIQKSPQVYIATGHSAVDPHKALPLGTSVDMAISQRQLKVLVEQKGINTFDAVKQGRVHGFWNYFSGSPFNIVGAEVMAKWLQPEVYQDIDPQKTMDELNQHFLPVTLTGTYWLTLQR</sequence>
<keyword evidence="1" id="KW-0732">Signal</keyword>
<dbReference type="RefSeq" id="WP_051323538.1">
    <property type="nucleotide sequence ID" value="NZ_CAADJA010000002.1"/>
</dbReference>
<dbReference type="SUPFAM" id="SSF53807">
    <property type="entry name" value="Helical backbone' metal receptor"/>
    <property type="match status" value="1"/>
</dbReference>
<dbReference type="AlphaFoldDB" id="A0A2C6DM32"/>
<evidence type="ECO:0000256" key="1">
    <source>
        <dbReference type="SAM" id="SignalP"/>
    </source>
</evidence>
<dbReference type="OrthoDB" id="9775594at2"/>
<protein>
    <submittedName>
        <fullName evidence="3">ABC transporter substrate-binding protein</fullName>
    </submittedName>
</protein>
<gene>
    <name evidence="3" type="ORF">CRN84_10915</name>
</gene>
<dbReference type="Proteomes" id="UP000224974">
    <property type="component" value="Unassembled WGS sequence"/>
</dbReference>
<dbReference type="Gene3D" id="3.40.50.1980">
    <property type="entry name" value="Nitrogenase molybdenum iron protein domain"/>
    <property type="match status" value="2"/>
</dbReference>
<feature type="domain" description="Fe/B12 periplasmic-binding" evidence="2">
    <location>
        <begin position="55"/>
        <end position="340"/>
    </location>
</feature>
<reference evidence="4" key="1">
    <citation type="submission" date="2017-09" db="EMBL/GenBank/DDBJ databases">
        <title>FDA dAtabase for Regulatory Grade micrObial Sequences (FDA-ARGOS): Supporting development and validation of Infectious Disease Dx tests.</title>
        <authorList>
            <person name="Minogue T."/>
            <person name="Wolcott M."/>
            <person name="Wasieloski L."/>
            <person name="Aguilar W."/>
            <person name="Moore D."/>
            <person name="Tallon L."/>
            <person name="Sadzewicz L."/>
            <person name="Ott S."/>
            <person name="Zhao X."/>
            <person name="Nagaraj S."/>
            <person name="Vavikolanu K."/>
            <person name="Aluvathingal J."/>
            <person name="Nadendla S."/>
            <person name="Sichtig H."/>
        </authorList>
    </citation>
    <scope>NUCLEOTIDE SEQUENCE [LARGE SCALE GENOMIC DNA]</scope>
    <source>
        <strain evidence="4">FDAARGOS_387</strain>
    </source>
</reference>
<feature type="signal peptide" evidence="1">
    <location>
        <begin position="1"/>
        <end position="21"/>
    </location>
</feature>
<dbReference type="EMBL" id="PDDX01000001">
    <property type="protein sequence ID" value="PHI29814.1"/>
    <property type="molecule type" value="Genomic_DNA"/>
</dbReference>
<dbReference type="InterPro" id="IPR002491">
    <property type="entry name" value="ABC_transptr_periplasmic_BD"/>
</dbReference>
<feature type="chain" id="PRO_5012248415" evidence="1">
    <location>
        <begin position="22"/>
        <end position="368"/>
    </location>
</feature>
<dbReference type="STRING" id="1111728.GCA_000427805_01884"/>